<dbReference type="AlphaFoldDB" id="A0AAE0N6Z6"/>
<feature type="region of interest" description="Disordered" evidence="2">
    <location>
        <begin position="189"/>
        <end position="213"/>
    </location>
</feature>
<dbReference type="InterPro" id="IPR005225">
    <property type="entry name" value="Small_GTP-bd"/>
</dbReference>
<dbReference type="PROSITE" id="PS51420">
    <property type="entry name" value="RHO"/>
    <property type="match status" value="1"/>
</dbReference>
<accession>A0AAE0N6Z6</accession>
<dbReference type="InterPro" id="IPR027417">
    <property type="entry name" value="P-loop_NTPase"/>
</dbReference>
<name>A0AAE0N6Z6_9PEZI</name>
<dbReference type="PROSITE" id="PS51419">
    <property type="entry name" value="RAB"/>
    <property type="match status" value="1"/>
</dbReference>
<dbReference type="EMBL" id="JAULSN010000005">
    <property type="protein sequence ID" value="KAK3371774.1"/>
    <property type="molecule type" value="Genomic_DNA"/>
</dbReference>
<dbReference type="PANTHER" id="PTHR47979">
    <property type="entry name" value="DRAB11-RELATED"/>
    <property type="match status" value="1"/>
</dbReference>
<feature type="region of interest" description="Disordered" evidence="2">
    <location>
        <begin position="257"/>
        <end position="295"/>
    </location>
</feature>
<comment type="caution">
    <text evidence="3">The sequence shown here is derived from an EMBL/GenBank/DDBJ whole genome shotgun (WGS) entry which is preliminary data.</text>
</comment>
<evidence type="ECO:0000313" key="3">
    <source>
        <dbReference type="EMBL" id="KAK3371774.1"/>
    </source>
</evidence>
<keyword evidence="4" id="KW-1185">Reference proteome</keyword>
<sequence>MSSGPPWDYIAKLVCIGDSGCGKSSLTIRLCEGRFVTHHDVTIGVEFGSRIVPVGPPHSDKSEFLAAKSTTSALSSPDLSLDDDDAAKTAPAIPKPNGLPPPPKKPVAAAVEQLPPQKHMKLSLWDTAGQETYKSVTRSYFRGASGALLVFDLSRKQTFQHVTDWLADLRQIAEPDIVVVLVGNKADLASPNSAEEDDSAGGNKREVTREEAEEWARRNGVLEYVETSAKSGENVENAFMRVAERIYQNIQAGKYDLNDRRSGVKGPSAGGAGGVGGSRPVRLSNDPKNASGGCC</sequence>
<evidence type="ECO:0000256" key="2">
    <source>
        <dbReference type="SAM" id="MobiDB-lite"/>
    </source>
</evidence>
<dbReference type="Gene3D" id="3.40.50.300">
    <property type="entry name" value="P-loop containing nucleotide triphosphate hydrolases"/>
    <property type="match status" value="1"/>
</dbReference>
<feature type="compositionally biased region" description="Basic and acidic residues" evidence="2">
    <location>
        <begin position="203"/>
        <end position="213"/>
    </location>
</feature>
<dbReference type="SMART" id="SM00174">
    <property type="entry name" value="RHO"/>
    <property type="match status" value="1"/>
</dbReference>
<evidence type="ECO:0000313" key="4">
    <source>
        <dbReference type="Proteomes" id="UP001287356"/>
    </source>
</evidence>
<dbReference type="SUPFAM" id="SSF52540">
    <property type="entry name" value="P-loop containing nucleoside triphosphate hydrolases"/>
    <property type="match status" value="1"/>
</dbReference>
<dbReference type="Pfam" id="PF00071">
    <property type="entry name" value="Ras"/>
    <property type="match status" value="2"/>
</dbReference>
<organism evidence="3 4">
    <name type="scientific">Lasiosphaeria ovina</name>
    <dbReference type="NCBI Taxonomy" id="92902"/>
    <lineage>
        <taxon>Eukaryota</taxon>
        <taxon>Fungi</taxon>
        <taxon>Dikarya</taxon>
        <taxon>Ascomycota</taxon>
        <taxon>Pezizomycotina</taxon>
        <taxon>Sordariomycetes</taxon>
        <taxon>Sordariomycetidae</taxon>
        <taxon>Sordariales</taxon>
        <taxon>Lasiosphaeriaceae</taxon>
        <taxon>Lasiosphaeria</taxon>
    </lineage>
</organism>
<keyword evidence="3" id="KW-0378">Hydrolase</keyword>
<gene>
    <name evidence="3" type="ORF">B0T24DRAFT_337216</name>
</gene>
<dbReference type="SMART" id="SM00173">
    <property type="entry name" value="RAS"/>
    <property type="match status" value="1"/>
</dbReference>
<dbReference type="GO" id="GO:0003924">
    <property type="term" value="F:GTPase activity"/>
    <property type="evidence" value="ECO:0007669"/>
    <property type="project" value="InterPro"/>
</dbReference>
<dbReference type="GO" id="GO:0005525">
    <property type="term" value="F:GTP binding"/>
    <property type="evidence" value="ECO:0007669"/>
    <property type="project" value="InterPro"/>
</dbReference>
<dbReference type="CDD" id="cd00154">
    <property type="entry name" value="Rab"/>
    <property type="match status" value="1"/>
</dbReference>
<protein>
    <submittedName>
        <fullName evidence="3">P-loop containing nucleoside triphosphate hydrolase protein</fullName>
    </submittedName>
</protein>
<evidence type="ECO:0000256" key="1">
    <source>
        <dbReference type="ARBA" id="ARBA00006270"/>
    </source>
</evidence>
<dbReference type="SMART" id="SM00175">
    <property type="entry name" value="RAB"/>
    <property type="match status" value="1"/>
</dbReference>
<dbReference type="InterPro" id="IPR050209">
    <property type="entry name" value="Rab_GTPases_membrane_traffic"/>
</dbReference>
<reference evidence="3" key="2">
    <citation type="submission" date="2023-06" db="EMBL/GenBank/DDBJ databases">
        <authorList>
            <consortium name="Lawrence Berkeley National Laboratory"/>
            <person name="Haridas S."/>
            <person name="Hensen N."/>
            <person name="Bonometti L."/>
            <person name="Westerberg I."/>
            <person name="Brannstrom I.O."/>
            <person name="Guillou S."/>
            <person name="Cros-Aarteil S."/>
            <person name="Calhoun S."/>
            <person name="Kuo A."/>
            <person name="Mondo S."/>
            <person name="Pangilinan J."/>
            <person name="Riley R."/>
            <person name="Labutti K."/>
            <person name="Andreopoulos B."/>
            <person name="Lipzen A."/>
            <person name="Chen C."/>
            <person name="Yanf M."/>
            <person name="Daum C."/>
            <person name="Ng V."/>
            <person name="Clum A."/>
            <person name="Steindorff A."/>
            <person name="Ohm R."/>
            <person name="Martin F."/>
            <person name="Silar P."/>
            <person name="Natvig D."/>
            <person name="Lalanne C."/>
            <person name="Gautier V."/>
            <person name="Ament-Velasquez S.L."/>
            <person name="Kruys A."/>
            <person name="Hutchinson M.I."/>
            <person name="Powell A.J."/>
            <person name="Barry K."/>
            <person name="Miller A.N."/>
            <person name="Grigoriev I.V."/>
            <person name="Debuchy R."/>
            <person name="Gladieux P."/>
            <person name="Thoren M.H."/>
            <person name="Johannesson H."/>
        </authorList>
    </citation>
    <scope>NUCLEOTIDE SEQUENCE</scope>
    <source>
        <strain evidence="3">CBS 958.72</strain>
    </source>
</reference>
<dbReference type="NCBIfam" id="TIGR00231">
    <property type="entry name" value="small_GTP"/>
    <property type="match status" value="1"/>
</dbReference>
<proteinExistence type="inferred from homology"/>
<reference evidence="3" key="1">
    <citation type="journal article" date="2023" name="Mol. Phylogenet. Evol.">
        <title>Genome-scale phylogeny and comparative genomics of the fungal order Sordariales.</title>
        <authorList>
            <person name="Hensen N."/>
            <person name="Bonometti L."/>
            <person name="Westerberg I."/>
            <person name="Brannstrom I.O."/>
            <person name="Guillou S."/>
            <person name="Cros-Aarteil S."/>
            <person name="Calhoun S."/>
            <person name="Haridas S."/>
            <person name="Kuo A."/>
            <person name="Mondo S."/>
            <person name="Pangilinan J."/>
            <person name="Riley R."/>
            <person name="LaButti K."/>
            <person name="Andreopoulos B."/>
            <person name="Lipzen A."/>
            <person name="Chen C."/>
            <person name="Yan M."/>
            <person name="Daum C."/>
            <person name="Ng V."/>
            <person name="Clum A."/>
            <person name="Steindorff A."/>
            <person name="Ohm R.A."/>
            <person name="Martin F."/>
            <person name="Silar P."/>
            <person name="Natvig D.O."/>
            <person name="Lalanne C."/>
            <person name="Gautier V."/>
            <person name="Ament-Velasquez S.L."/>
            <person name="Kruys A."/>
            <person name="Hutchinson M.I."/>
            <person name="Powell A.J."/>
            <person name="Barry K."/>
            <person name="Miller A.N."/>
            <person name="Grigoriev I.V."/>
            <person name="Debuchy R."/>
            <person name="Gladieux P."/>
            <person name="Hiltunen Thoren M."/>
            <person name="Johannesson H."/>
        </authorList>
    </citation>
    <scope>NUCLEOTIDE SEQUENCE</scope>
    <source>
        <strain evidence="3">CBS 958.72</strain>
    </source>
</reference>
<feature type="compositionally biased region" description="Gly residues" evidence="2">
    <location>
        <begin position="268"/>
        <end position="277"/>
    </location>
</feature>
<dbReference type="Proteomes" id="UP001287356">
    <property type="component" value="Unassembled WGS sequence"/>
</dbReference>
<comment type="similarity">
    <text evidence="1">Belongs to the small GTPase superfamily. Rab family.</text>
</comment>
<dbReference type="InterPro" id="IPR001806">
    <property type="entry name" value="Small_GTPase"/>
</dbReference>
<feature type="compositionally biased region" description="Pro residues" evidence="2">
    <location>
        <begin position="93"/>
        <end position="105"/>
    </location>
</feature>
<dbReference type="PROSITE" id="PS51421">
    <property type="entry name" value="RAS"/>
    <property type="match status" value="1"/>
</dbReference>
<feature type="region of interest" description="Disordered" evidence="2">
    <location>
        <begin position="74"/>
        <end position="107"/>
    </location>
</feature>
<dbReference type="PRINTS" id="PR00449">
    <property type="entry name" value="RASTRNSFRMNG"/>
</dbReference>